<comment type="caution">
    <text evidence="1">The sequence shown here is derived from an EMBL/GenBank/DDBJ whole genome shotgun (WGS) entry which is preliminary data.</text>
</comment>
<sequence length="98" mass="10868">IVNHLPTYHLFIEQLKTNGYEIIGYARKSAGSEELDTRVRLLQCMIDKLKERSLATKVFVSTSSSASQPLCERDIVKDAKVLEKLIGLSGTTQGKSKA</sequence>
<proteinExistence type="predicted"/>
<accession>A0A1X2GHN7</accession>
<gene>
    <name evidence="1" type="ORF">DM01DRAFT_1287208</name>
</gene>
<keyword evidence="2" id="KW-1185">Reference proteome</keyword>
<dbReference type="Proteomes" id="UP000242146">
    <property type="component" value="Unassembled WGS sequence"/>
</dbReference>
<reference evidence="1 2" key="1">
    <citation type="submission" date="2016-07" db="EMBL/GenBank/DDBJ databases">
        <title>Pervasive Adenine N6-methylation of Active Genes in Fungi.</title>
        <authorList>
            <consortium name="DOE Joint Genome Institute"/>
            <person name="Mondo S.J."/>
            <person name="Dannebaum R.O."/>
            <person name="Kuo R.C."/>
            <person name="Labutti K."/>
            <person name="Haridas S."/>
            <person name="Kuo A."/>
            <person name="Salamov A."/>
            <person name="Ahrendt S.R."/>
            <person name="Lipzen A."/>
            <person name="Sullivan W."/>
            <person name="Andreopoulos W.B."/>
            <person name="Clum A."/>
            <person name="Lindquist E."/>
            <person name="Daum C."/>
            <person name="Ramamoorthy G.K."/>
            <person name="Gryganskyi A."/>
            <person name="Culley D."/>
            <person name="Magnuson J.K."/>
            <person name="James T.Y."/>
            <person name="O'Malley M.A."/>
            <person name="Stajich J.E."/>
            <person name="Spatafora J.W."/>
            <person name="Visel A."/>
            <person name="Grigoriev I.V."/>
        </authorList>
    </citation>
    <scope>NUCLEOTIDE SEQUENCE [LARGE SCALE GENOMIC DNA]</scope>
    <source>
        <strain evidence="1 2">NRRL 3301</strain>
    </source>
</reference>
<evidence type="ECO:0000313" key="1">
    <source>
        <dbReference type="EMBL" id="ORX54058.1"/>
    </source>
</evidence>
<dbReference type="AlphaFoldDB" id="A0A1X2GHN7"/>
<dbReference type="EMBL" id="MCGT01000014">
    <property type="protein sequence ID" value="ORX54058.1"/>
    <property type="molecule type" value="Genomic_DNA"/>
</dbReference>
<feature type="non-terminal residue" evidence="1">
    <location>
        <position position="1"/>
    </location>
</feature>
<protein>
    <submittedName>
        <fullName evidence="1">Uncharacterized protein</fullName>
    </submittedName>
</protein>
<evidence type="ECO:0000313" key="2">
    <source>
        <dbReference type="Proteomes" id="UP000242146"/>
    </source>
</evidence>
<organism evidence="1 2">
    <name type="scientific">Hesseltinella vesiculosa</name>
    <dbReference type="NCBI Taxonomy" id="101127"/>
    <lineage>
        <taxon>Eukaryota</taxon>
        <taxon>Fungi</taxon>
        <taxon>Fungi incertae sedis</taxon>
        <taxon>Mucoromycota</taxon>
        <taxon>Mucoromycotina</taxon>
        <taxon>Mucoromycetes</taxon>
        <taxon>Mucorales</taxon>
        <taxon>Cunninghamellaceae</taxon>
        <taxon>Hesseltinella</taxon>
    </lineage>
</organism>
<name>A0A1X2GHN7_9FUNG</name>
<dbReference type="OrthoDB" id="2275636at2759"/>